<feature type="transmembrane region" description="Helical" evidence="3">
    <location>
        <begin position="74"/>
        <end position="95"/>
    </location>
</feature>
<reference evidence="5" key="1">
    <citation type="journal article" date="2012" name="FEMS Yeast Res.">
        <title>Mitochondrial genomes of yeasts of the Yarrowia clade.</title>
        <authorList>
            <person name="Gaillardin C."/>
            <person name="Neuveglise C."/>
            <person name="Kerscher S."/>
            <person name="Nicaud J.M."/>
        </authorList>
    </citation>
    <scope>NUCLEOTIDE SEQUENCE</scope>
    <source>
        <strain evidence="5">CBS 9722</strain>
    </source>
</reference>
<dbReference type="SUPFAM" id="SSF81342">
    <property type="entry name" value="Transmembrane di-heme cytochromes"/>
    <property type="match status" value="1"/>
</dbReference>
<dbReference type="GO" id="GO:0016020">
    <property type="term" value="C:membrane"/>
    <property type="evidence" value="ECO:0007669"/>
    <property type="project" value="InterPro"/>
</dbReference>
<dbReference type="RefSeq" id="YP_004927429.1">
    <property type="nucleotide sequence ID" value="NC_016116.1"/>
</dbReference>
<proteinExistence type="predicted"/>
<keyword evidence="3" id="KW-0812">Transmembrane</keyword>
<feature type="domain" description="Cytochrome b/b6 N-terminal region profile" evidence="4">
    <location>
        <begin position="1"/>
        <end position="224"/>
    </location>
</feature>
<dbReference type="InterPro" id="IPR016174">
    <property type="entry name" value="Di-haem_cyt_TM"/>
</dbReference>
<keyword evidence="3" id="KW-0472">Membrane</keyword>
<dbReference type="Pfam" id="PF00033">
    <property type="entry name" value="Cytochrome_B"/>
    <property type="match status" value="1"/>
</dbReference>
<dbReference type="GO" id="GO:0006122">
    <property type="term" value="P:mitochondrial electron transport, ubiquinol to cytochrome c"/>
    <property type="evidence" value="ECO:0007669"/>
    <property type="project" value="TreeGrafter"/>
</dbReference>
<keyword evidence="5" id="KW-0540">Nuclease</keyword>
<keyword evidence="3" id="KW-1133">Transmembrane helix</keyword>
<dbReference type="InterPro" id="IPR005797">
    <property type="entry name" value="Cyt_b/b6_N"/>
</dbReference>
<dbReference type="GO" id="GO:0008121">
    <property type="term" value="F:quinol-cytochrome-c reductase activity"/>
    <property type="evidence" value="ECO:0007669"/>
    <property type="project" value="TreeGrafter"/>
</dbReference>
<dbReference type="InterPro" id="IPR027387">
    <property type="entry name" value="Cytb/b6-like_sf"/>
</dbReference>
<evidence type="ECO:0000256" key="2">
    <source>
        <dbReference type="ARBA" id="ARBA00023187"/>
    </source>
</evidence>
<dbReference type="SUPFAM" id="SSF55608">
    <property type="entry name" value="Homing endonucleases"/>
    <property type="match status" value="2"/>
</dbReference>
<dbReference type="GO" id="GO:0008380">
    <property type="term" value="P:RNA splicing"/>
    <property type="evidence" value="ECO:0007669"/>
    <property type="project" value="UniProtKB-KW"/>
</dbReference>
<dbReference type="InterPro" id="IPR048259">
    <property type="entry name" value="Cytochrome_b_N_euk/bac"/>
</dbReference>
<feature type="transmembrane region" description="Helical" evidence="3">
    <location>
        <begin position="198"/>
        <end position="215"/>
    </location>
</feature>
<name>G4U517_9ASCO</name>
<feature type="transmembrane region" description="Helical" evidence="3">
    <location>
        <begin position="174"/>
        <end position="192"/>
    </location>
</feature>
<keyword evidence="2" id="KW-0508">mRNA splicing</keyword>
<evidence type="ECO:0000259" key="4">
    <source>
        <dbReference type="PROSITE" id="PS51002"/>
    </source>
</evidence>
<dbReference type="Gene3D" id="3.10.28.10">
    <property type="entry name" value="Homing endonucleases"/>
    <property type="match status" value="2"/>
</dbReference>
<evidence type="ECO:0000313" key="5">
    <source>
        <dbReference type="EMBL" id="CCC29069.1"/>
    </source>
</evidence>
<dbReference type="GO" id="GO:0004519">
    <property type="term" value="F:endonuclease activity"/>
    <property type="evidence" value="ECO:0007669"/>
    <property type="project" value="UniProtKB-KW"/>
</dbReference>
<dbReference type="PANTHER" id="PTHR19271">
    <property type="entry name" value="CYTOCHROME B"/>
    <property type="match status" value="1"/>
</dbReference>
<accession>G4U517</accession>
<dbReference type="EMBL" id="FR877636">
    <property type="protein sequence ID" value="CCC29069.1"/>
    <property type="molecule type" value="Genomic_DNA"/>
</dbReference>
<keyword evidence="1" id="KW-0507">mRNA processing</keyword>
<dbReference type="GO" id="GO:0016491">
    <property type="term" value="F:oxidoreductase activity"/>
    <property type="evidence" value="ECO:0007669"/>
    <property type="project" value="InterPro"/>
</dbReference>
<dbReference type="Gene3D" id="1.20.810.10">
    <property type="entry name" value="Cytochrome Bc1 Complex, Chain C"/>
    <property type="match status" value="1"/>
</dbReference>
<keyword evidence="5" id="KW-0378">Hydrolase</keyword>
<dbReference type="InterPro" id="IPR027434">
    <property type="entry name" value="Homing_endonucl"/>
</dbReference>
<feature type="transmembrane region" description="Helical" evidence="3">
    <location>
        <begin position="28"/>
        <end position="54"/>
    </location>
</feature>
<evidence type="ECO:0000256" key="1">
    <source>
        <dbReference type="ARBA" id="ARBA00022664"/>
    </source>
</evidence>
<dbReference type="InterPro" id="IPR004860">
    <property type="entry name" value="LAGLIDADG_dom"/>
</dbReference>
<keyword evidence="5" id="KW-0255">Endonuclease</keyword>
<dbReference type="PANTHER" id="PTHR19271:SF16">
    <property type="entry name" value="CYTOCHROME B"/>
    <property type="match status" value="1"/>
</dbReference>
<dbReference type="AlphaFoldDB" id="G4U517"/>
<feature type="transmembrane region" description="Helical" evidence="3">
    <location>
        <begin position="116"/>
        <end position="135"/>
    </location>
</feature>
<dbReference type="Pfam" id="PF00961">
    <property type="entry name" value="LAGLIDADG_1"/>
    <property type="match status" value="2"/>
</dbReference>
<organism evidence="5">
    <name type="scientific">Yarrowia galli</name>
    <dbReference type="NCBI Taxonomy" id="197054"/>
    <lineage>
        <taxon>Eukaryota</taxon>
        <taxon>Fungi</taxon>
        <taxon>Dikarya</taxon>
        <taxon>Ascomycota</taxon>
        <taxon>Saccharomycotina</taxon>
        <taxon>Dipodascomycetes</taxon>
        <taxon>Dipodascales</taxon>
        <taxon>Dipodascales incertae sedis</taxon>
        <taxon>Yarrowia</taxon>
    </lineage>
</organism>
<gene>
    <name evidence="5" type="primary">cob-ai1</name>
</gene>
<dbReference type="GO" id="GO:0006397">
    <property type="term" value="P:mRNA processing"/>
    <property type="evidence" value="ECO:0007669"/>
    <property type="project" value="UniProtKB-KW"/>
</dbReference>
<dbReference type="GeneID" id="11341721"/>
<sequence length="521" mass="61824">MALRKKNSTLNMANSYVLDSPQPSNLNYFWNFGSTLALCLVMQLATGITLTMHYSSHASTAFDSVEHIMRDVNFGWFIRYAHANTASFFFMCIYAHMGRNIYYGSYKTPRVLPWSMGVMIFLLLIMTAFMGYVLVFGQMSLWGATVICNLLSAIPWLGDDIVQFLWGGFKLEDPYYNMFMMLKMTAYCWNITTVNKRTYNYYMIMLFMYMYMYKLKNNMIMKINKSKLYKYMMGGQSAAVKYFNTKAAQRTNARNTMKETNNLNELYKIYIVGLMEADGWMSMSKKGKYLSYEVGMELHMRDIQLLYKIKEILGVGIMKTYKRTKSSNETYEYCKYNMRNKKHLKDVMLPMFDKYSMLTNKKYDYMRFKHHLINGTMYSENTEDYKRPLETEISTETINNMLNIDYLPYWLMGFMEKKGCFSTYSSKDQKECVLEMSQTNNKLMMEVMKEYLKFNVKVYTNKDNNSRVKITSVNDMKMLLNFMKYNPVKLLGYKKTQYKLFLKELRTMEKYSKNMKMPSNY</sequence>
<evidence type="ECO:0000256" key="3">
    <source>
        <dbReference type="SAM" id="Phobius"/>
    </source>
</evidence>
<geneLocation type="mitochondrion" evidence="5"/>
<protein>
    <submittedName>
        <fullName evidence="5">LAGLIDADG type class1 intron encoded endonuclease, COB-ai1 protein</fullName>
    </submittedName>
</protein>
<dbReference type="GO" id="GO:0005739">
    <property type="term" value="C:mitochondrion"/>
    <property type="evidence" value="ECO:0007669"/>
    <property type="project" value="GOC"/>
</dbReference>
<dbReference type="PROSITE" id="PS51002">
    <property type="entry name" value="CYTB_NTER"/>
    <property type="match status" value="1"/>
</dbReference>
<dbReference type="CDD" id="cd00284">
    <property type="entry name" value="Cytochrome_b_N"/>
    <property type="match status" value="1"/>
</dbReference>
<keyword evidence="5" id="KW-0496">Mitochondrion</keyword>